<evidence type="ECO:0000313" key="3">
    <source>
        <dbReference type="Proteomes" id="UP000580250"/>
    </source>
</evidence>
<evidence type="ECO:0000256" key="1">
    <source>
        <dbReference type="SAM" id="SignalP"/>
    </source>
</evidence>
<dbReference type="InterPro" id="IPR036375">
    <property type="entry name" value="Hemopexin-like_dom_sf"/>
</dbReference>
<dbReference type="SUPFAM" id="SSF50923">
    <property type="entry name" value="Hemopexin-like domain"/>
    <property type="match status" value="1"/>
</dbReference>
<organism evidence="2 3">
    <name type="scientific">Meloidogyne enterolobii</name>
    <name type="common">Root-knot nematode worm</name>
    <name type="synonym">Meloidogyne mayaguensis</name>
    <dbReference type="NCBI Taxonomy" id="390850"/>
    <lineage>
        <taxon>Eukaryota</taxon>
        <taxon>Metazoa</taxon>
        <taxon>Ecdysozoa</taxon>
        <taxon>Nematoda</taxon>
        <taxon>Chromadorea</taxon>
        <taxon>Rhabditida</taxon>
        <taxon>Tylenchina</taxon>
        <taxon>Tylenchomorpha</taxon>
        <taxon>Tylenchoidea</taxon>
        <taxon>Meloidogynidae</taxon>
        <taxon>Meloidogyninae</taxon>
        <taxon>Meloidogyne</taxon>
    </lineage>
</organism>
<sequence>MIFIVLCFIFACLIPDVNTGKITSCPTKITSALKVKQVIYLFENQNLWKHDGKRIYAGPLKLNDIFPNVPGVNTSCTSSKDVIYLFYMKKVYAYVCEHTTGKFNLLDKHPIELQPMIIPFPIKCFPLNNGSLMIGSGTASYTYYPEVNVPHMSGDFYEQFPGLPAEFISGFPIDNNYNNYLFLDKLNASKYSFNDFKSEATDLKNYLNCKVSS</sequence>
<feature type="chain" id="PRO_5028152840" evidence="1">
    <location>
        <begin position="20"/>
        <end position="213"/>
    </location>
</feature>
<gene>
    <name evidence="2" type="ORF">MENT_LOCUS27219</name>
</gene>
<dbReference type="Gene3D" id="2.110.10.10">
    <property type="entry name" value="Hemopexin-like domain"/>
    <property type="match status" value="1"/>
</dbReference>
<accession>A0A6V7VL38</accession>
<proteinExistence type="predicted"/>
<evidence type="ECO:0000313" key="2">
    <source>
        <dbReference type="EMBL" id="CAD2175492.1"/>
    </source>
</evidence>
<reference evidence="2 3" key="1">
    <citation type="submission" date="2020-08" db="EMBL/GenBank/DDBJ databases">
        <authorList>
            <person name="Koutsovoulos G."/>
            <person name="Danchin GJ E."/>
        </authorList>
    </citation>
    <scope>NUCLEOTIDE SEQUENCE [LARGE SCALE GENOMIC DNA]</scope>
</reference>
<dbReference type="EMBL" id="CAJEWN010000255">
    <property type="protein sequence ID" value="CAD2175492.1"/>
    <property type="molecule type" value="Genomic_DNA"/>
</dbReference>
<dbReference type="OrthoDB" id="5884977at2759"/>
<keyword evidence="1" id="KW-0732">Signal</keyword>
<comment type="caution">
    <text evidence="2">The sequence shown here is derived from an EMBL/GenBank/DDBJ whole genome shotgun (WGS) entry which is preliminary data.</text>
</comment>
<dbReference type="Proteomes" id="UP000580250">
    <property type="component" value="Unassembled WGS sequence"/>
</dbReference>
<protein>
    <submittedName>
        <fullName evidence="2">Uncharacterized protein</fullName>
    </submittedName>
</protein>
<name>A0A6V7VL38_MELEN</name>
<dbReference type="AlphaFoldDB" id="A0A6V7VL38"/>
<feature type="signal peptide" evidence="1">
    <location>
        <begin position="1"/>
        <end position="19"/>
    </location>
</feature>